<feature type="compositionally biased region" description="Polar residues" evidence="1">
    <location>
        <begin position="22"/>
        <end position="34"/>
    </location>
</feature>
<evidence type="ECO:0000313" key="5">
    <source>
        <dbReference type="Proteomes" id="UP000663882"/>
    </source>
</evidence>
<reference evidence="3" key="1">
    <citation type="submission" date="2021-02" db="EMBL/GenBank/DDBJ databases">
        <authorList>
            <person name="Nowell W R."/>
        </authorList>
    </citation>
    <scope>NUCLEOTIDE SEQUENCE</scope>
</reference>
<sequence>MKNERENILAERVTHLDENETNNDFSDNKGSASDSEYDFVRTESDNTSNSEHISEESDLSNFDIEQDDVVTTSQPETLQKDGITWSMYPKLEQSRIAAANIMKKKA</sequence>
<dbReference type="AlphaFoldDB" id="A0A814V1F9"/>
<organism evidence="3 5">
    <name type="scientific">Rotaria sordida</name>
    <dbReference type="NCBI Taxonomy" id="392033"/>
    <lineage>
        <taxon>Eukaryota</taxon>
        <taxon>Metazoa</taxon>
        <taxon>Spiralia</taxon>
        <taxon>Gnathifera</taxon>
        <taxon>Rotifera</taxon>
        <taxon>Eurotatoria</taxon>
        <taxon>Bdelloidea</taxon>
        <taxon>Philodinida</taxon>
        <taxon>Philodinidae</taxon>
        <taxon>Rotaria</taxon>
    </lineage>
</organism>
<accession>A0A814V1F9</accession>
<feature type="region of interest" description="Disordered" evidence="1">
    <location>
        <begin position="12"/>
        <end position="64"/>
    </location>
</feature>
<dbReference type="Proteomes" id="UP000663889">
    <property type="component" value="Unassembled WGS sequence"/>
</dbReference>
<gene>
    <name evidence="4" type="ORF">FNK824_LOCUS22030</name>
    <name evidence="3" type="ORF">RFH988_LOCUS23729</name>
    <name evidence="2" type="ORF">SEV965_LOCUS3032</name>
</gene>
<dbReference type="EMBL" id="CAJNOO010001668">
    <property type="protein sequence ID" value="CAF1185061.1"/>
    <property type="molecule type" value="Genomic_DNA"/>
</dbReference>
<dbReference type="OrthoDB" id="10057600at2759"/>
<protein>
    <submittedName>
        <fullName evidence="3">Uncharacterized protein</fullName>
    </submittedName>
</protein>
<proteinExistence type="predicted"/>
<evidence type="ECO:0000256" key="1">
    <source>
        <dbReference type="SAM" id="MobiDB-lite"/>
    </source>
</evidence>
<dbReference type="Proteomes" id="UP000663882">
    <property type="component" value="Unassembled WGS sequence"/>
</dbReference>
<dbReference type="EMBL" id="CAJOBE010004375">
    <property type="protein sequence ID" value="CAF3928840.1"/>
    <property type="molecule type" value="Genomic_DNA"/>
</dbReference>
<comment type="caution">
    <text evidence="3">The sequence shown here is derived from an EMBL/GenBank/DDBJ whole genome shotgun (WGS) entry which is preliminary data.</text>
</comment>
<dbReference type="Proteomes" id="UP000663874">
    <property type="component" value="Unassembled WGS sequence"/>
</dbReference>
<evidence type="ECO:0000313" key="2">
    <source>
        <dbReference type="EMBL" id="CAF0849614.1"/>
    </source>
</evidence>
<evidence type="ECO:0000313" key="3">
    <source>
        <dbReference type="EMBL" id="CAF1185061.1"/>
    </source>
</evidence>
<name>A0A814V1F9_9BILA</name>
<dbReference type="EMBL" id="CAJNOU010000075">
    <property type="protein sequence ID" value="CAF0849614.1"/>
    <property type="molecule type" value="Genomic_DNA"/>
</dbReference>
<evidence type="ECO:0000313" key="4">
    <source>
        <dbReference type="EMBL" id="CAF3928840.1"/>
    </source>
</evidence>